<dbReference type="RefSeq" id="WP_087438550.1">
    <property type="nucleotide sequence ID" value="NZ_CP021416.1"/>
</dbReference>
<feature type="domain" description="Prepilin peptidase A24 N-terminal" evidence="9">
    <location>
        <begin position="8"/>
        <end position="90"/>
    </location>
</feature>
<proteinExistence type="inferred from homology"/>
<feature type="transmembrane region" description="Helical" evidence="7">
    <location>
        <begin position="218"/>
        <end position="241"/>
    </location>
</feature>
<keyword evidence="5 7" id="KW-1133">Transmembrane helix</keyword>
<dbReference type="Proteomes" id="UP000196005">
    <property type="component" value="Chromosome"/>
</dbReference>
<accession>A0A1Y0HM06</accession>
<evidence type="ECO:0000256" key="4">
    <source>
        <dbReference type="ARBA" id="ARBA00022692"/>
    </source>
</evidence>
<dbReference type="AlphaFoldDB" id="A0A1Y0HM06"/>
<name>A0A1Y0HM06_9BACT</name>
<feature type="transmembrane region" description="Helical" evidence="7">
    <location>
        <begin position="175"/>
        <end position="206"/>
    </location>
</feature>
<dbReference type="KEGG" id="suls:Sdiek1_1452"/>
<evidence type="ECO:0000256" key="2">
    <source>
        <dbReference type="ARBA" id="ARBA00005801"/>
    </source>
</evidence>
<evidence type="ECO:0000256" key="5">
    <source>
        <dbReference type="ARBA" id="ARBA00022989"/>
    </source>
</evidence>
<evidence type="ECO:0000313" key="11">
    <source>
        <dbReference type="Proteomes" id="UP000196005"/>
    </source>
</evidence>
<evidence type="ECO:0000256" key="7">
    <source>
        <dbReference type="SAM" id="Phobius"/>
    </source>
</evidence>
<dbReference type="GO" id="GO:0005886">
    <property type="term" value="C:plasma membrane"/>
    <property type="evidence" value="ECO:0007669"/>
    <property type="project" value="UniProtKB-SubCell"/>
</dbReference>
<feature type="transmembrane region" description="Helical" evidence="7">
    <location>
        <begin position="124"/>
        <end position="140"/>
    </location>
</feature>
<feature type="domain" description="Prepilin type IV endopeptidase peptidase" evidence="8">
    <location>
        <begin position="103"/>
        <end position="203"/>
    </location>
</feature>
<protein>
    <submittedName>
        <fullName evidence="10">Leader peptidase PppA</fullName>
    </submittedName>
</protein>
<dbReference type="GO" id="GO:0006465">
    <property type="term" value="P:signal peptide processing"/>
    <property type="evidence" value="ECO:0007669"/>
    <property type="project" value="TreeGrafter"/>
</dbReference>
<dbReference type="Pfam" id="PF06750">
    <property type="entry name" value="A24_N_bact"/>
    <property type="match status" value="1"/>
</dbReference>
<comment type="subcellular location">
    <subcellularLocation>
        <location evidence="1">Cell membrane</location>
        <topology evidence="1">Multi-pass membrane protein</topology>
    </subcellularLocation>
</comment>
<evidence type="ECO:0000256" key="6">
    <source>
        <dbReference type="ARBA" id="ARBA00023136"/>
    </source>
</evidence>
<feature type="transmembrane region" description="Helical" evidence="7">
    <location>
        <begin position="97"/>
        <end position="117"/>
    </location>
</feature>
<reference evidence="11" key="1">
    <citation type="submission" date="2017-05" db="EMBL/GenBank/DDBJ databases">
        <title>Dechlorination kinetics govern the competition between two new strains of the genus Sulfurospirillum.</title>
        <authorList>
            <person name="Buttet G.F."/>
            <person name="Murray A.M."/>
            <person name="Goris T."/>
            <person name="Burion M."/>
            <person name="Lin B."/>
            <person name="Rolle M."/>
            <person name="Maillard J."/>
        </authorList>
    </citation>
    <scope>NUCLEOTIDE SEQUENCE [LARGE SCALE GENOMIC DNA]</scope>
    <source>
        <strain evidence="11">SL2-1</strain>
    </source>
</reference>
<dbReference type="Pfam" id="PF01478">
    <property type="entry name" value="Peptidase_A24"/>
    <property type="match status" value="1"/>
</dbReference>
<keyword evidence="6 7" id="KW-0472">Membrane</keyword>
<organism evidence="10 11">
    <name type="scientific">Sulfurospirillum diekertiae</name>
    <dbReference type="NCBI Taxonomy" id="1854492"/>
    <lineage>
        <taxon>Bacteria</taxon>
        <taxon>Pseudomonadati</taxon>
        <taxon>Campylobacterota</taxon>
        <taxon>Epsilonproteobacteria</taxon>
        <taxon>Campylobacterales</taxon>
        <taxon>Sulfurospirillaceae</taxon>
        <taxon>Sulfurospirillum</taxon>
    </lineage>
</organism>
<dbReference type="PANTHER" id="PTHR30487:SF0">
    <property type="entry name" value="PREPILIN LEADER PEPTIDASE_N-METHYLTRANSFERASE-RELATED"/>
    <property type="match status" value="1"/>
</dbReference>
<evidence type="ECO:0000256" key="1">
    <source>
        <dbReference type="ARBA" id="ARBA00004651"/>
    </source>
</evidence>
<evidence type="ECO:0000259" key="9">
    <source>
        <dbReference type="Pfam" id="PF06750"/>
    </source>
</evidence>
<dbReference type="GO" id="GO:0004190">
    <property type="term" value="F:aspartic-type endopeptidase activity"/>
    <property type="evidence" value="ECO:0007669"/>
    <property type="project" value="InterPro"/>
</dbReference>
<dbReference type="Gene3D" id="1.20.120.1220">
    <property type="match status" value="1"/>
</dbReference>
<keyword evidence="11" id="KW-1185">Reference proteome</keyword>
<evidence type="ECO:0000313" key="10">
    <source>
        <dbReference type="EMBL" id="ARU48616.1"/>
    </source>
</evidence>
<dbReference type="InterPro" id="IPR050882">
    <property type="entry name" value="Prepilin_peptidase/N-MTase"/>
</dbReference>
<comment type="similarity">
    <text evidence="2">Belongs to the peptidase A24 family.</text>
</comment>
<keyword evidence="4 7" id="KW-0812">Transmembrane</keyword>
<dbReference type="EMBL" id="CP021416">
    <property type="protein sequence ID" value="ARU48616.1"/>
    <property type="molecule type" value="Genomic_DNA"/>
</dbReference>
<dbReference type="InterPro" id="IPR000045">
    <property type="entry name" value="Prepilin_IV_endopep_pep"/>
</dbReference>
<dbReference type="InterPro" id="IPR010627">
    <property type="entry name" value="Prepilin_pept_A24_N"/>
</dbReference>
<keyword evidence="3" id="KW-1003">Cell membrane</keyword>
<feature type="transmembrane region" description="Helical" evidence="7">
    <location>
        <begin position="6"/>
        <end position="24"/>
    </location>
</feature>
<gene>
    <name evidence="10" type="ORF">Sdiek1_1452</name>
</gene>
<sequence length="242" mass="26596">MEVILITLFGLCIGSFLNVAILRLPKGESISLPASHCPHCFHPLKWYHNIPLVSWLALRGKCAFCKSSISMQYPLVELSSAVIYGLCYVHLENLTQTLLVGSIFSLLLALSIIDLRYKAVPDSLSLPALLIAFCTAIPLQSFQNGLLLMGAFTLLRFLVSALTKKEAMGEADSIIAGIIGALLGIKLGLVAIYLAAVIALVAFVIVRKRGYELPFIPFLSLGLLITWFFDLPILHVMEFIYE</sequence>
<dbReference type="PANTHER" id="PTHR30487">
    <property type="entry name" value="TYPE 4 PREPILIN-LIKE PROTEINS LEADER PEPTIDE-PROCESSING ENZYME"/>
    <property type="match status" value="1"/>
</dbReference>
<dbReference type="OrthoDB" id="9789291at2"/>
<evidence type="ECO:0000256" key="3">
    <source>
        <dbReference type="ARBA" id="ARBA00022475"/>
    </source>
</evidence>
<evidence type="ECO:0000259" key="8">
    <source>
        <dbReference type="Pfam" id="PF01478"/>
    </source>
</evidence>